<dbReference type="InterPro" id="IPR016181">
    <property type="entry name" value="Acyl_CoA_acyltransferase"/>
</dbReference>
<keyword evidence="5" id="KW-0687">Ribonucleoprotein</keyword>
<keyword evidence="7" id="KW-1185">Reference proteome</keyword>
<keyword evidence="5" id="KW-0689">Ribosomal protein</keyword>
<keyword evidence="1 4" id="KW-0808">Transferase</keyword>
<reference evidence="4 6" key="1">
    <citation type="journal article" date="2014" name="Genome Announc.">
        <title>Draft Genome Sequences of Streptococcus bovis Strains ATCC 33317 and JB1.</title>
        <authorList>
            <person name="Benahmed F.H."/>
            <person name="Gopinath G.R."/>
            <person name="Harbottle H."/>
            <person name="Cotta M.A."/>
            <person name="Luo Y."/>
            <person name="Henderson C."/>
            <person name="Teri P."/>
            <person name="Soppet D."/>
            <person name="Rasmussen M."/>
            <person name="Whitehead T.R."/>
            <person name="Davidson M."/>
        </authorList>
    </citation>
    <scope>NUCLEOTIDE SEQUENCE [LARGE SCALE GENOMIC DNA]</scope>
    <source>
        <strain evidence="4 6">JB1</strain>
    </source>
</reference>
<keyword evidence="2" id="KW-0012">Acyltransferase</keyword>
<feature type="domain" description="N-acetyltransferase" evidence="3">
    <location>
        <begin position="1"/>
        <end position="159"/>
    </location>
</feature>
<dbReference type="EMBL" id="FOTG01000002">
    <property type="protein sequence ID" value="SFL05996.1"/>
    <property type="molecule type" value="Genomic_DNA"/>
</dbReference>
<dbReference type="Proteomes" id="UP000029382">
    <property type="component" value="Unassembled WGS sequence"/>
</dbReference>
<dbReference type="RefSeq" id="WP_039696386.1">
    <property type="nucleotide sequence ID" value="NZ_AUZH01000012.1"/>
</dbReference>
<dbReference type="Proteomes" id="UP000182793">
    <property type="component" value="Unassembled WGS sequence"/>
</dbReference>
<gene>
    <name evidence="4" type="ORF">H702_03280</name>
    <name evidence="5" type="ORF">SAMN02910290_00284</name>
</gene>
<comment type="caution">
    <text evidence="4">The sequence shown here is derived from an EMBL/GenBank/DDBJ whole genome shotgun (WGS) entry which is preliminary data.</text>
</comment>
<dbReference type="PANTHER" id="PTHR10908:SF0">
    <property type="entry name" value="SEROTONIN N-ACETYLTRANSFERASE"/>
    <property type="match status" value="1"/>
</dbReference>
<protein>
    <submittedName>
        <fullName evidence="4">GNAT family acetyltransferase</fullName>
    </submittedName>
    <submittedName>
        <fullName evidence="5">Ribosomal protein S18 acetylase RimI</fullName>
    </submittedName>
</protein>
<dbReference type="PANTHER" id="PTHR10908">
    <property type="entry name" value="SEROTONIN N-ACETYLTRANSFERASE"/>
    <property type="match status" value="1"/>
</dbReference>
<dbReference type="GO" id="GO:0005840">
    <property type="term" value="C:ribosome"/>
    <property type="evidence" value="ECO:0007669"/>
    <property type="project" value="UniProtKB-KW"/>
</dbReference>
<evidence type="ECO:0000313" key="4">
    <source>
        <dbReference type="EMBL" id="KFN88426.1"/>
    </source>
</evidence>
<evidence type="ECO:0000313" key="6">
    <source>
        <dbReference type="Proteomes" id="UP000029382"/>
    </source>
</evidence>
<evidence type="ECO:0000256" key="1">
    <source>
        <dbReference type="ARBA" id="ARBA00022679"/>
    </source>
</evidence>
<dbReference type="Pfam" id="PF00583">
    <property type="entry name" value="Acetyltransf_1"/>
    <property type="match status" value="1"/>
</dbReference>
<proteinExistence type="predicted"/>
<dbReference type="PROSITE" id="PS51186">
    <property type="entry name" value="GNAT"/>
    <property type="match status" value="1"/>
</dbReference>
<organism evidence="4 6">
    <name type="scientific">Streptococcus equinus JB1</name>
    <dbReference type="NCBI Taxonomy" id="1294274"/>
    <lineage>
        <taxon>Bacteria</taxon>
        <taxon>Bacillati</taxon>
        <taxon>Bacillota</taxon>
        <taxon>Bacilli</taxon>
        <taxon>Lactobacillales</taxon>
        <taxon>Streptococcaceae</taxon>
        <taxon>Streptococcus</taxon>
    </lineage>
</organism>
<dbReference type="GO" id="GO:0008080">
    <property type="term" value="F:N-acetyltransferase activity"/>
    <property type="evidence" value="ECO:0007669"/>
    <property type="project" value="UniProtKB-ARBA"/>
</dbReference>
<dbReference type="InterPro" id="IPR051635">
    <property type="entry name" value="SNAT-like"/>
</dbReference>
<evidence type="ECO:0000313" key="5">
    <source>
        <dbReference type="EMBL" id="SFL05996.1"/>
    </source>
</evidence>
<sequence length="164" mass="18150">MIIRNVRLEDLEAIVAIEHENFSDQVAASQEDMKERILTIPDTFLVAELAGKICGYIEGPVIGQRYLTDDLFHHVVKNPDHGGFIAITSLSIAPDFQNQGIGMALLATMKDLAVARKCIGLTLTCHEQLIPYYERNGFIDEGESDSTHGGSTWFNMVWESPAVA</sequence>
<dbReference type="InterPro" id="IPR000182">
    <property type="entry name" value="GNAT_dom"/>
</dbReference>
<dbReference type="Gene3D" id="3.40.630.30">
    <property type="match status" value="1"/>
</dbReference>
<evidence type="ECO:0000256" key="2">
    <source>
        <dbReference type="ARBA" id="ARBA00023315"/>
    </source>
</evidence>
<dbReference type="SUPFAM" id="SSF55729">
    <property type="entry name" value="Acyl-CoA N-acyltransferases (Nat)"/>
    <property type="match status" value="1"/>
</dbReference>
<reference evidence="5 7" key="2">
    <citation type="submission" date="2016-10" db="EMBL/GenBank/DDBJ databases">
        <authorList>
            <person name="Varghese N."/>
            <person name="Submissions S."/>
        </authorList>
    </citation>
    <scope>NUCLEOTIDE SEQUENCE [LARGE SCALE GENOMIC DNA]</scope>
    <source>
        <strain evidence="5 7">JB1</strain>
    </source>
</reference>
<dbReference type="CDD" id="cd04301">
    <property type="entry name" value="NAT_SF"/>
    <property type="match status" value="1"/>
</dbReference>
<evidence type="ECO:0000313" key="7">
    <source>
        <dbReference type="Proteomes" id="UP000182793"/>
    </source>
</evidence>
<dbReference type="EMBL" id="AUZH01000012">
    <property type="protein sequence ID" value="KFN88426.1"/>
    <property type="molecule type" value="Genomic_DNA"/>
</dbReference>
<dbReference type="AlphaFoldDB" id="A0A091BS15"/>
<accession>A0A091BS15</accession>
<evidence type="ECO:0000259" key="3">
    <source>
        <dbReference type="PROSITE" id="PS51186"/>
    </source>
</evidence>
<name>A0A091BS15_STREI</name>